<dbReference type="InterPro" id="IPR002751">
    <property type="entry name" value="CbiM/NikMN"/>
</dbReference>
<evidence type="ECO:0000256" key="7">
    <source>
        <dbReference type="SAM" id="Phobius"/>
    </source>
</evidence>
<evidence type="ECO:0000256" key="2">
    <source>
        <dbReference type="ARBA" id="ARBA00022448"/>
    </source>
</evidence>
<dbReference type="RefSeq" id="WP_185898428.1">
    <property type="nucleotide sequence ID" value="NZ_JACLZK010000001.1"/>
</dbReference>
<sequence length="195" mass="21105">MHISEGVLKPEIIVPCSVICVVLVYSLIYKLKTSEIPKVAAVSAMFFMASFIHVPIGVTSIHLVLSGLAGAFLGANAVLAIFIALFFQALLFGYGGLSALGVNLLIIASPALLSPYLLKLSFKRYRPFFWFLIGFLPILCSSVLLSLTLVLNGKEFTPVAALVFTSNLALMALEGIISLFALSFIYRVKKDLLIC</sequence>
<dbReference type="AlphaFoldDB" id="A0A842J8J3"/>
<dbReference type="PANTHER" id="PTHR34229:SF1">
    <property type="entry name" value="METAL TRANSPORT PROTEIN HI_1621-RELATED"/>
    <property type="match status" value="1"/>
</dbReference>
<comment type="caution">
    <text evidence="8">The sequence shown here is derived from an EMBL/GenBank/DDBJ whole genome shotgun (WGS) entry which is preliminary data.</text>
</comment>
<dbReference type="GO" id="GO:0005886">
    <property type="term" value="C:plasma membrane"/>
    <property type="evidence" value="ECO:0007669"/>
    <property type="project" value="UniProtKB-SubCell"/>
</dbReference>
<keyword evidence="5 7" id="KW-1133">Transmembrane helix</keyword>
<organism evidence="8 9">
    <name type="scientific">Campylobacter massiliensis</name>
    <dbReference type="NCBI Taxonomy" id="2762557"/>
    <lineage>
        <taxon>Bacteria</taxon>
        <taxon>Pseudomonadati</taxon>
        <taxon>Campylobacterota</taxon>
        <taxon>Epsilonproteobacteria</taxon>
        <taxon>Campylobacterales</taxon>
        <taxon>Campylobacteraceae</taxon>
        <taxon>Campylobacter</taxon>
    </lineage>
</organism>
<name>A0A842J8J3_9BACT</name>
<dbReference type="GO" id="GO:0000041">
    <property type="term" value="P:transition metal ion transport"/>
    <property type="evidence" value="ECO:0007669"/>
    <property type="project" value="InterPro"/>
</dbReference>
<reference evidence="8 9" key="1">
    <citation type="submission" date="2020-08" db="EMBL/GenBank/DDBJ databases">
        <title>Complete genome and description of Campylobacter massiliensis Marseille-Q3452 sp. nov.</title>
        <authorList>
            <person name="Antezack A."/>
        </authorList>
    </citation>
    <scope>NUCLEOTIDE SEQUENCE [LARGE SCALE GENOMIC DNA]</scope>
    <source>
        <strain evidence="8 9">Marseille-Q3452</strain>
    </source>
</reference>
<feature type="transmembrane region" description="Helical" evidence="7">
    <location>
        <begin position="130"/>
        <end position="153"/>
    </location>
</feature>
<proteinExistence type="predicted"/>
<feature type="transmembrane region" description="Helical" evidence="7">
    <location>
        <begin position="159"/>
        <end position="186"/>
    </location>
</feature>
<accession>A0A842J8J3</accession>
<evidence type="ECO:0000256" key="4">
    <source>
        <dbReference type="ARBA" id="ARBA00022692"/>
    </source>
</evidence>
<keyword evidence="9" id="KW-1185">Reference proteome</keyword>
<evidence type="ECO:0000256" key="3">
    <source>
        <dbReference type="ARBA" id="ARBA00022475"/>
    </source>
</evidence>
<evidence type="ECO:0000256" key="5">
    <source>
        <dbReference type="ARBA" id="ARBA00022989"/>
    </source>
</evidence>
<dbReference type="Gene3D" id="1.10.1760.20">
    <property type="match status" value="1"/>
</dbReference>
<dbReference type="Pfam" id="PF01891">
    <property type="entry name" value="CbiM"/>
    <property type="match status" value="1"/>
</dbReference>
<keyword evidence="6 7" id="KW-0472">Membrane</keyword>
<protein>
    <submittedName>
        <fullName evidence="8">Cobalt transporter CbiM</fullName>
    </submittedName>
</protein>
<evidence type="ECO:0000256" key="1">
    <source>
        <dbReference type="ARBA" id="ARBA00004651"/>
    </source>
</evidence>
<dbReference type="EMBL" id="JACLZK010000001">
    <property type="protein sequence ID" value="MBC2882875.1"/>
    <property type="molecule type" value="Genomic_DNA"/>
</dbReference>
<feature type="transmembrane region" description="Helical" evidence="7">
    <location>
        <begin position="12"/>
        <end position="29"/>
    </location>
</feature>
<dbReference type="NCBIfam" id="NF004909">
    <property type="entry name" value="PRK06265.2-5"/>
    <property type="match status" value="1"/>
</dbReference>
<feature type="transmembrane region" description="Helical" evidence="7">
    <location>
        <begin position="41"/>
        <end position="65"/>
    </location>
</feature>
<keyword evidence="4 7" id="KW-0812">Transmembrane</keyword>
<evidence type="ECO:0000313" key="9">
    <source>
        <dbReference type="Proteomes" id="UP000552683"/>
    </source>
</evidence>
<feature type="transmembrane region" description="Helical" evidence="7">
    <location>
        <begin position="72"/>
        <end position="94"/>
    </location>
</feature>
<gene>
    <name evidence="8" type="primary">cbiM</name>
    <name evidence="8" type="ORF">H7R39_06335</name>
</gene>
<comment type="subcellular location">
    <subcellularLocation>
        <location evidence="1">Cell membrane</location>
        <topology evidence="1">Multi-pass membrane protein</topology>
    </subcellularLocation>
</comment>
<keyword evidence="2" id="KW-0813">Transport</keyword>
<feature type="transmembrane region" description="Helical" evidence="7">
    <location>
        <begin position="100"/>
        <end position="118"/>
    </location>
</feature>
<evidence type="ECO:0000256" key="6">
    <source>
        <dbReference type="ARBA" id="ARBA00023136"/>
    </source>
</evidence>
<keyword evidence="3" id="KW-1003">Cell membrane</keyword>
<dbReference type="Proteomes" id="UP000552683">
    <property type="component" value="Unassembled WGS sequence"/>
</dbReference>
<dbReference type="PANTHER" id="PTHR34229">
    <property type="entry name" value="METAL TRANSPORT PROTEIN HI_1621-RELATED"/>
    <property type="match status" value="1"/>
</dbReference>
<evidence type="ECO:0000313" key="8">
    <source>
        <dbReference type="EMBL" id="MBC2882875.1"/>
    </source>
</evidence>